<reference evidence="2" key="1">
    <citation type="journal article" date="2019" name="Int. J. Syst. Evol. Microbiol.">
        <title>The Global Catalogue of Microorganisms (GCM) 10K type strain sequencing project: providing services to taxonomists for standard genome sequencing and annotation.</title>
        <authorList>
            <consortium name="The Broad Institute Genomics Platform"/>
            <consortium name="The Broad Institute Genome Sequencing Center for Infectious Disease"/>
            <person name="Wu L."/>
            <person name="Ma J."/>
        </authorList>
    </citation>
    <scope>NUCLEOTIDE SEQUENCE [LARGE SCALE GENOMIC DNA]</scope>
    <source>
        <strain evidence="2">JCM 17858</strain>
    </source>
</reference>
<evidence type="ECO:0000313" key="1">
    <source>
        <dbReference type="EMBL" id="GAA4511577.1"/>
    </source>
</evidence>
<protein>
    <recommendedName>
        <fullName evidence="3">Lipoprotein</fullName>
    </recommendedName>
</protein>
<comment type="caution">
    <text evidence="1">The sequence shown here is derived from an EMBL/GenBank/DDBJ whole genome shotgun (WGS) entry which is preliminary data.</text>
</comment>
<dbReference type="EMBL" id="BAABGR010000006">
    <property type="protein sequence ID" value="GAA4511577.1"/>
    <property type="molecule type" value="Genomic_DNA"/>
</dbReference>
<evidence type="ECO:0000313" key="2">
    <source>
        <dbReference type="Proteomes" id="UP001500394"/>
    </source>
</evidence>
<organism evidence="1 2">
    <name type="scientific">Sphingobacterium thermophilum</name>
    <dbReference type="NCBI Taxonomy" id="768534"/>
    <lineage>
        <taxon>Bacteria</taxon>
        <taxon>Pseudomonadati</taxon>
        <taxon>Bacteroidota</taxon>
        <taxon>Sphingobacteriia</taxon>
        <taxon>Sphingobacteriales</taxon>
        <taxon>Sphingobacteriaceae</taxon>
        <taxon>Sphingobacterium</taxon>
    </lineage>
</organism>
<gene>
    <name evidence="1" type="ORF">GCM10023173_04440</name>
</gene>
<name>A0ABP8QW28_9SPHI</name>
<dbReference type="Proteomes" id="UP001500394">
    <property type="component" value="Unassembled WGS sequence"/>
</dbReference>
<sequence length="197" mass="22446">MKKYAFILFALLSLTSCTKDEPTPEIDQEELGGAKLIFTAVEKQEIDGKVSYLPVEGEEVQEIKFDDKTFLPEAGAHVDLEEGHTYKMDLIAYDFLKREVQQTFLNKPENHQAFLLGADEKILSFEYGDEHNVGISNYITIHEGDKKVQLQYIMRHLTAAAKQTLKASDWNNPDISVGSVDLKLVFEVHLVKEDHHH</sequence>
<evidence type="ECO:0008006" key="3">
    <source>
        <dbReference type="Google" id="ProtNLM"/>
    </source>
</evidence>
<keyword evidence="2" id="KW-1185">Reference proteome</keyword>
<dbReference type="RefSeq" id="WP_345064103.1">
    <property type="nucleotide sequence ID" value="NZ_BAABGR010000006.1"/>
</dbReference>
<accession>A0ABP8QW28</accession>
<proteinExistence type="predicted"/>
<dbReference type="PROSITE" id="PS51257">
    <property type="entry name" value="PROKAR_LIPOPROTEIN"/>
    <property type="match status" value="1"/>
</dbReference>